<evidence type="ECO:0000313" key="16">
    <source>
        <dbReference type="Proteomes" id="UP000799770"/>
    </source>
</evidence>
<feature type="transmembrane region" description="Helical" evidence="13">
    <location>
        <begin position="496"/>
        <end position="517"/>
    </location>
</feature>
<evidence type="ECO:0000256" key="5">
    <source>
        <dbReference type="ARBA" id="ARBA00022459"/>
    </source>
</evidence>
<dbReference type="OrthoDB" id="5311848at2759"/>
<organism evidence="15 16">
    <name type="scientific">Lophiotrema nucula</name>
    <dbReference type="NCBI Taxonomy" id="690887"/>
    <lineage>
        <taxon>Eukaryota</taxon>
        <taxon>Fungi</taxon>
        <taxon>Dikarya</taxon>
        <taxon>Ascomycota</taxon>
        <taxon>Pezizomycotina</taxon>
        <taxon>Dothideomycetes</taxon>
        <taxon>Pleosporomycetidae</taxon>
        <taxon>Pleosporales</taxon>
        <taxon>Lophiotremataceae</taxon>
        <taxon>Lophiotrema</taxon>
    </lineage>
</organism>
<keyword evidence="12" id="KW-0539">Nucleus</keyword>
<evidence type="ECO:0000256" key="11">
    <source>
        <dbReference type="ARBA" id="ARBA00023180"/>
    </source>
</evidence>
<evidence type="ECO:0000256" key="10">
    <source>
        <dbReference type="ARBA" id="ARBA00023136"/>
    </source>
</evidence>
<comment type="function">
    <text evidence="1">Required for nuclear membrane fusion during karyogamy.</text>
</comment>
<evidence type="ECO:0000256" key="1">
    <source>
        <dbReference type="ARBA" id="ARBA00003389"/>
    </source>
</evidence>
<evidence type="ECO:0000256" key="13">
    <source>
        <dbReference type="SAM" id="Phobius"/>
    </source>
</evidence>
<evidence type="ECO:0000256" key="8">
    <source>
        <dbReference type="ARBA" id="ARBA00022824"/>
    </source>
</evidence>
<keyword evidence="7 14" id="KW-0732">Signal</keyword>
<keyword evidence="10 13" id="KW-0472">Membrane</keyword>
<dbReference type="GO" id="GO:0048288">
    <property type="term" value="P:nuclear membrane fusion involved in karyogamy"/>
    <property type="evidence" value="ECO:0007669"/>
    <property type="project" value="InterPro"/>
</dbReference>
<evidence type="ECO:0008006" key="17">
    <source>
        <dbReference type="Google" id="ProtNLM"/>
    </source>
</evidence>
<feature type="signal peptide" evidence="14">
    <location>
        <begin position="1"/>
        <end position="24"/>
    </location>
</feature>
<evidence type="ECO:0000256" key="3">
    <source>
        <dbReference type="ARBA" id="ARBA00004586"/>
    </source>
</evidence>
<sequence length="563" mass="63210">MHLKNMRLLCGLLAIASYSPAASAQHSSSQEDVQSQPNLEALLQQSPYQQQELLSKALNIVHSMQAKKSCFSLATLHLINECKALEQGEDYIQADHDTLLDDAQSEYAARLAVCELDQANAQIPRECRILLPSREACVKNRFPAWFSRQVNPSKDECYYPYESSKLRKCLPALEARGTAWTSYSNARQNAEVVCRASREVVDKDKDLATYKSLTEVVGHMTEMVNNTIRDLHSWSNEILQFVEQIQNSQKDALQTSEQHRETTLSGFKNIMNLFHSFNEVITKATNRHEEKSEAMSNSLTNFHTTIDEIRGATENQFQEIYSKNAELAATHNAQMQSTSDLAQAVIEENKQAAISIVENVRILLAEAVMNTFNLVDGRLNSTLATAVLLNDKLEDAEVTLGPALEALNSFSAIISFVSEIVRVVLNNPGPWLGGIVCYFGLRAANPKAAGYVIFLYGLCVIIFAIIRSPKTEGFEAQHFLIAPFTYAWASGVRHPVAFFAFVLGVISGLSYFVWSYVQNCYLYQHRDEHGAVAVIPRIENRDNPFDPPPRRPKHLKLFKPLWS</sequence>
<dbReference type="SUPFAM" id="SSF58100">
    <property type="entry name" value="Bacterial hemolysins"/>
    <property type="match status" value="1"/>
</dbReference>
<dbReference type="EMBL" id="ML977321">
    <property type="protein sequence ID" value="KAF2116143.1"/>
    <property type="molecule type" value="Genomic_DNA"/>
</dbReference>
<feature type="chain" id="PRO_5025563100" description="Karyogamy protein 5" evidence="14">
    <location>
        <begin position="25"/>
        <end position="563"/>
    </location>
</feature>
<keyword evidence="9 13" id="KW-1133">Transmembrane helix</keyword>
<dbReference type="AlphaFoldDB" id="A0A6A5ZB70"/>
<keyword evidence="11" id="KW-0325">Glycoprotein</keyword>
<dbReference type="PANTHER" id="PTHR28012">
    <property type="entry name" value="NUCLEAR FUSION PROTEIN KAR5"/>
    <property type="match status" value="1"/>
</dbReference>
<evidence type="ECO:0000256" key="2">
    <source>
        <dbReference type="ARBA" id="ARBA00004126"/>
    </source>
</evidence>
<dbReference type="InterPro" id="IPR007292">
    <property type="entry name" value="Nuclear_fusion_Kar5"/>
</dbReference>
<evidence type="ECO:0000256" key="14">
    <source>
        <dbReference type="SAM" id="SignalP"/>
    </source>
</evidence>
<evidence type="ECO:0000256" key="4">
    <source>
        <dbReference type="ARBA" id="ARBA00010473"/>
    </source>
</evidence>
<keyword evidence="16" id="KW-1185">Reference proteome</keyword>
<reference evidence="15" key="1">
    <citation type="journal article" date="2020" name="Stud. Mycol.">
        <title>101 Dothideomycetes genomes: a test case for predicting lifestyles and emergence of pathogens.</title>
        <authorList>
            <person name="Haridas S."/>
            <person name="Albert R."/>
            <person name="Binder M."/>
            <person name="Bloem J."/>
            <person name="Labutti K."/>
            <person name="Salamov A."/>
            <person name="Andreopoulos B."/>
            <person name="Baker S."/>
            <person name="Barry K."/>
            <person name="Bills G."/>
            <person name="Bluhm B."/>
            <person name="Cannon C."/>
            <person name="Castanera R."/>
            <person name="Culley D."/>
            <person name="Daum C."/>
            <person name="Ezra D."/>
            <person name="Gonzalez J."/>
            <person name="Henrissat B."/>
            <person name="Kuo A."/>
            <person name="Liang C."/>
            <person name="Lipzen A."/>
            <person name="Lutzoni F."/>
            <person name="Magnuson J."/>
            <person name="Mondo S."/>
            <person name="Nolan M."/>
            <person name="Ohm R."/>
            <person name="Pangilinan J."/>
            <person name="Park H.-J."/>
            <person name="Ramirez L."/>
            <person name="Alfaro M."/>
            <person name="Sun H."/>
            <person name="Tritt A."/>
            <person name="Yoshinaga Y."/>
            <person name="Zwiers L.-H."/>
            <person name="Turgeon B."/>
            <person name="Goodwin S."/>
            <person name="Spatafora J."/>
            <person name="Crous P."/>
            <person name="Grigoriev I."/>
        </authorList>
    </citation>
    <scope>NUCLEOTIDE SEQUENCE</scope>
    <source>
        <strain evidence="15">CBS 627.86</strain>
    </source>
</reference>
<proteinExistence type="inferred from homology"/>
<evidence type="ECO:0000256" key="7">
    <source>
        <dbReference type="ARBA" id="ARBA00022729"/>
    </source>
</evidence>
<dbReference type="PANTHER" id="PTHR28012:SF1">
    <property type="entry name" value="NUCLEAR FUSION PROTEIN KAR5"/>
    <property type="match status" value="1"/>
</dbReference>
<evidence type="ECO:0000256" key="9">
    <source>
        <dbReference type="ARBA" id="ARBA00022989"/>
    </source>
</evidence>
<keyword evidence="5" id="KW-0415">Karyogamy</keyword>
<dbReference type="GO" id="GO:0031965">
    <property type="term" value="C:nuclear membrane"/>
    <property type="evidence" value="ECO:0007669"/>
    <property type="project" value="UniProtKB-SubCell"/>
</dbReference>
<evidence type="ECO:0000256" key="6">
    <source>
        <dbReference type="ARBA" id="ARBA00022692"/>
    </source>
</evidence>
<protein>
    <recommendedName>
        <fullName evidence="17">Karyogamy protein 5</fullName>
    </recommendedName>
</protein>
<dbReference type="GO" id="GO:0000742">
    <property type="term" value="P:karyogamy involved in conjugation with cellular fusion"/>
    <property type="evidence" value="ECO:0007669"/>
    <property type="project" value="InterPro"/>
</dbReference>
<accession>A0A6A5ZB70</accession>
<keyword evidence="6 13" id="KW-0812">Transmembrane</keyword>
<keyword evidence="8" id="KW-0256">Endoplasmic reticulum</keyword>
<dbReference type="Proteomes" id="UP000799770">
    <property type="component" value="Unassembled WGS sequence"/>
</dbReference>
<feature type="transmembrane region" description="Helical" evidence="13">
    <location>
        <begin position="448"/>
        <end position="466"/>
    </location>
</feature>
<gene>
    <name evidence="15" type="ORF">BDV96DRAFT_598903</name>
</gene>
<evidence type="ECO:0000313" key="15">
    <source>
        <dbReference type="EMBL" id="KAF2116143.1"/>
    </source>
</evidence>
<comment type="subcellular location">
    <subcellularLocation>
        <location evidence="3">Endoplasmic reticulum membrane</location>
    </subcellularLocation>
    <subcellularLocation>
        <location evidence="2">Nucleus membrane</location>
    </subcellularLocation>
</comment>
<comment type="similarity">
    <text evidence="4">Belongs to the KAR5 family.</text>
</comment>
<evidence type="ECO:0000256" key="12">
    <source>
        <dbReference type="ARBA" id="ARBA00023242"/>
    </source>
</evidence>
<name>A0A6A5ZB70_9PLEO</name>
<dbReference type="GO" id="GO:0005789">
    <property type="term" value="C:endoplasmic reticulum membrane"/>
    <property type="evidence" value="ECO:0007669"/>
    <property type="project" value="UniProtKB-SubCell"/>
</dbReference>